<feature type="compositionally biased region" description="Basic and acidic residues" evidence="1">
    <location>
        <begin position="59"/>
        <end position="75"/>
    </location>
</feature>
<proteinExistence type="predicted"/>
<evidence type="ECO:0000313" key="2">
    <source>
        <dbReference type="EMBL" id="KAK2957370.1"/>
    </source>
</evidence>
<feature type="region of interest" description="Disordered" evidence="1">
    <location>
        <begin position="1"/>
        <end position="21"/>
    </location>
</feature>
<keyword evidence="3" id="KW-1185">Reference proteome</keyword>
<organism evidence="2 3">
    <name type="scientific">Blattamonas nauphoetae</name>
    <dbReference type="NCBI Taxonomy" id="2049346"/>
    <lineage>
        <taxon>Eukaryota</taxon>
        <taxon>Metamonada</taxon>
        <taxon>Preaxostyla</taxon>
        <taxon>Oxymonadida</taxon>
        <taxon>Blattamonas</taxon>
    </lineage>
</organism>
<accession>A0ABQ9Y0W0</accession>
<evidence type="ECO:0000256" key="1">
    <source>
        <dbReference type="SAM" id="MobiDB-lite"/>
    </source>
</evidence>
<dbReference type="EMBL" id="JARBJD010000047">
    <property type="protein sequence ID" value="KAK2957370.1"/>
    <property type="molecule type" value="Genomic_DNA"/>
</dbReference>
<dbReference type="Proteomes" id="UP001281761">
    <property type="component" value="Unassembled WGS sequence"/>
</dbReference>
<sequence>MSDQPAGALSEDGQRLTLSGQLLLPRNSLQLTYPPTRKIRTDKSTMAQFEKKRAAKAMKPSEKKQKGPDRRKGGG</sequence>
<reference evidence="2 3" key="1">
    <citation type="journal article" date="2022" name="bioRxiv">
        <title>Genomics of Preaxostyla Flagellates Illuminates Evolutionary Transitions and the Path Towards Mitochondrial Loss.</title>
        <authorList>
            <person name="Novak L.V.F."/>
            <person name="Treitli S.C."/>
            <person name="Pyrih J."/>
            <person name="Halakuc P."/>
            <person name="Pipaliya S.V."/>
            <person name="Vacek V."/>
            <person name="Brzon O."/>
            <person name="Soukal P."/>
            <person name="Eme L."/>
            <person name="Dacks J.B."/>
            <person name="Karnkowska A."/>
            <person name="Elias M."/>
            <person name="Hampl V."/>
        </authorList>
    </citation>
    <scope>NUCLEOTIDE SEQUENCE [LARGE SCALE GENOMIC DNA]</scope>
    <source>
        <strain evidence="2">NAU3</strain>
        <tissue evidence="2">Gut</tissue>
    </source>
</reference>
<comment type="caution">
    <text evidence="2">The sequence shown here is derived from an EMBL/GenBank/DDBJ whole genome shotgun (WGS) entry which is preliminary data.</text>
</comment>
<protein>
    <submittedName>
        <fullName evidence="2">Uncharacterized protein</fullName>
    </submittedName>
</protein>
<name>A0ABQ9Y0W0_9EUKA</name>
<feature type="region of interest" description="Disordered" evidence="1">
    <location>
        <begin position="35"/>
        <end position="75"/>
    </location>
</feature>
<evidence type="ECO:0000313" key="3">
    <source>
        <dbReference type="Proteomes" id="UP001281761"/>
    </source>
</evidence>
<gene>
    <name evidence="2" type="ORF">BLNAU_7748</name>
</gene>